<dbReference type="Pfam" id="PF04237">
    <property type="entry name" value="YjbR"/>
    <property type="match status" value="1"/>
</dbReference>
<keyword evidence="1" id="KW-0238">DNA-binding</keyword>
<comment type="caution">
    <text evidence="1">The sequence shown here is derived from an EMBL/GenBank/DDBJ whole genome shotgun (WGS) entry which is preliminary data.</text>
</comment>
<dbReference type="AlphaFoldDB" id="A0A4R4VSX2"/>
<dbReference type="RefSeq" id="WP_132518919.1">
    <property type="nucleotide sequence ID" value="NZ_SMKP01000267.1"/>
</dbReference>
<dbReference type="GO" id="GO:0003677">
    <property type="term" value="F:DNA binding"/>
    <property type="evidence" value="ECO:0007669"/>
    <property type="project" value="UniProtKB-KW"/>
</dbReference>
<dbReference type="Proteomes" id="UP000294543">
    <property type="component" value="Unassembled WGS sequence"/>
</dbReference>
<proteinExistence type="predicted"/>
<keyword evidence="2" id="KW-1185">Reference proteome</keyword>
<accession>A0A4R4VSX2</accession>
<organism evidence="1 2">
    <name type="scientific">Nonomuraea diastatica</name>
    <dbReference type="NCBI Taxonomy" id="1848329"/>
    <lineage>
        <taxon>Bacteria</taxon>
        <taxon>Bacillati</taxon>
        <taxon>Actinomycetota</taxon>
        <taxon>Actinomycetes</taxon>
        <taxon>Streptosporangiales</taxon>
        <taxon>Streptosporangiaceae</taxon>
        <taxon>Nonomuraea</taxon>
    </lineage>
</organism>
<name>A0A4R4VSX2_9ACTN</name>
<dbReference type="OrthoDB" id="6167040at2"/>
<dbReference type="EMBL" id="SMKP01000267">
    <property type="protein sequence ID" value="TDD07267.1"/>
    <property type="molecule type" value="Genomic_DNA"/>
</dbReference>
<dbReference type="SUPFAM" id="SSF142906">
    <property type="entry name" value="YjbR-like"/>
    <property type="match status" value="1"/>
</dbReference>
<reference evidence="1 2" key="1">
    <citation type="submission" date="2019-03" db="EMBL/GenBank/DDBJ databases">
        <title>Draft genome sequences of novel Actinobacteria.</title>
        <authorList>
            <person name="Sahin N."/>
            <person name="Ay H."/>
            <person name="Saygin H."/>
        </authorList>
    </citation>
    <scope>NUCLEOTIDE SEQUENCE [LARGE SCALE GENOMIC DNA]</scope>
    <source>
        <strain evidence="1 2">KC712</strain>
    </source>
</reference>
<dbReference type="InterPro" id="IPR058532">
    <property type="entry name" value="YjbR/MT2646/Rv2570-like"/>
</dbReference>
<sequence>MVTVDDIRQFARTLPRSTEHLIRDRVKFRVGKIVYVAFSHDETLMGFGFPKEERAALVAAEPDRFLMPSESELRFNWVVVRLAAIDATEMRELVLEAWRMCVPKKVRLEQQRQAAGAP</sequence>
<protein>
    <submittedName>
        <fullName evidence="1">MmcQ/YjbR family DNA-binding protein</fullName>
    </submittedName>
</protein>
<gene>
    <name evidence="1" type="ORF">E1294_48350</name>
</gene>
<dbReference type="Gene3D" id="3.90.1150.30">
    <property type="match status" value="1"/>
</dbReference>
<evidence type="ECO:0000313" key="2">
    <source>
        <dbReference type="Proteomes" id="UP000294543"/>
    </source>
</evidence>
<evidence type="ECO:0000313" key="1">
    <source>
        <dbReference type="EMBL" id="TDD07267.1"/>
    </source>
</evidence>
<dbReference type="InterPro" id="IPR038056">
    <property type="entry name" value="YjbR-like_sf"/>
</dbReference>